<sequence length="58" mass="6814">MIDLLFRAKSQRNRDLSDLAELKLRHGSQTAAILKLQATDLRSDPQSRKRWKRLVRLV</sequence>
<evidence type="ECO:0000313" key="2">
    <source>
        <dbReference type="Proteomes" id="UP000575068"/>
    </source>
</evidence>
<dbReference type="RefSeq" id="WP_184475152.1">
    <property type="nucleotide sequence ID" value="NZ_JACHOV010000005.1"/>
</dbReference>
<dbReference type="EMBL" id="JACHOV010000005">
    <property type="protein sequence ID" value="MBB4641353.1"/>
    <property type="molecule type" value="Genomic_DNA"/>
</dbReference>
<dbReference type="AlphaFoldDB" id="A0A840HTU7"/>
<proteinExistence type="predicted"/>
<comment type="caution">
    <text evidence="1">The sequence shown here is derived from an EMBL/GenBank/DDBJ whole genome shotgun (WGS) entry which is preliminary data.</text>
</comment>
<keyword evidence="2" id="KW-1185">Reference proteome</keyword>
<organism evidence="1 2">
    <name type="scientific">Rhizorhapis suberifaciens</name>
    <name type="common">corky root of lettuce</name>
    <dbReference type="NCBI Taxonomy" id="13656"/>
    <lineage>
        <taxon>Bacteria</taxon>
        <taxon>Pseudomonadati</taxon>
        <taxon>Pseudomonadota</taxon>
        <taxon>Alphaproteobacteria</taxon>
        <taxon>Sphingomonadales</taxon>
        <taxon>Sphingomonadaceae</taxon>
        <taxon>Rhizorhapis</taxon>
    </lineage>
</organism>
<gene>
    <name evidence="1" type="ORF">HNQ99_001658</name>
</gene>
<reference evidence="1 2" key="1">
    <citation type="submission" date="2020-08" db="EMBL/GenBank/DDBJ databases">
        <title>Genomic Encyclopedia of Type Strains, Phase IV (KMG-IV): sequencing the most valuable type-strain genomes for metagenomic binning, comparative biology and taxonomic classification.</title>
        <authorList>
            <person name="Goeker M."/>
        </authorList>
    </citation>
    <scope>NUCLEOTIDE SEQUENCE [LARGE SCALE GENOMIC DNA]</scope>
    <source>
        <strain evidence="1 2">DSM 7465</strain>
    </source>
</reference>
<protein>
    <submittedName>
        <fullName evidence="1">Uncharacterized protein</fullName>
    </submittedName>
</protein>
<dbReference type="Proteomes" id="UP000575068">
    <property type="component" value="Unassembled WGS sequence"/>
</dbReference>
<accession>A0A840HTU7</accession>
<evidence type="ECO:0000313" key="1">
    <source>
        <dbReference type="EMBL" id="MBB4641353.1"/>
    </source>
</evidence>
<name>A0A840HTU7_9SPHN</name>